<feature type="transmembrane region" description="Helical" evidence="9">
    <location>
        <begin position="96"/>
        <end position="118"/>
    </location>
</feature>
<comment type="similarity">
    <text evidence="8">Belongs to the TRAP transporter small permease family.</text>
</comment>
<evidence type="ECO:0000256" key="8">
    <source>
        <dbReference type="ARBA" id="ARBA00038436"/>
    </source>
</evidence>
<dbReference type="EMBL" id="JAQOSP010000124">
    <property type="protein sequence ID" value="MDJ1171733.1"/>
    <property type="molecule type" value="Genomic_DNA"/>
</dbReference>
<keyword evidence="6 9" id="KW-1133">Transmembrane helix</keyword>
<evidence type="ECO:0000256" key="5">
    <source>
        <dbReference type="ARBA" id="ARBA00022692"/>
    </source>
</evidence>
<proteinExistence type="inferred from homology"/>
<evidence type="ECO:0000256" key="2">
    <source>
        <dbReference type="ARBA" id="ARBA00022448"/>
    </source>
</evidence>
<feature type="domain" description="Tripartite ATP-independent periplasmic transporters DctQ component" evidence="10">
    <location>
        <begin position="29"/>
        <end position="165"/>
    </location>
</feature>
<evidence type="ECO:0000313" key="11">
    <source>
        <dbReference type="EMBL" id="MDJ1171733.1"/>
    </source>
</evidence>
<reference evidence="11 12" key="1">
    <citation type="submission" date="2023-01" db="EMBL/GenBank/DDBJ databases">
        <title>Novel diversity within Roseofilum (Cyanobacteria; Desertifilaceae) from marine benthic mats with descriptions of four novel species.</title>
        <authorList>
            <person name="Wang Y."/>
            <person name="Berthold D.E."/>
            <person name="Hu J."/>
            <person name="Lefler F.W."/>
            <person name="Laughinghouse H.D. IV."/>
        </authorList>
    </citation>
    <scope>NUCLEOTIDE SEQUENCE [LARGE SCALE GENOMIC DNA]</scope>
    <source>
        <strain evidence="11 12">BLCC-M154</strain>
    </source>
</reference>
<evidence type="ECO:0000256" key="9">
    <source>
        <dbReference type="SAM" id="Phobius"/>
    </source>
</evidence>
<evidence type="ECO:0000256" key="4">
    <source>
        <dbReference type="ARBA" id="ARBA00022519"/>
    </source>
</evidence>
<evidence type="ECO:0000256" key="3">
    <source>
        <dbReference type="ARBA" id="ARBA00022475"/>
    </source>
</evidence>
<feature type="transmembrane region" description="Helical" evidence="9">
    <location>
        <begin position="138"/>
        <end position="156"/>
    </location>
</feature>
<dbReference type="InterPro" id="IPR055348">
    <property type="entry name" value="DctQ"/>
</dbReference>
<keyword evidence="3" id="KW-1003">Cell membrane</keyword>
<dbReference type="RefSeq" id="WP_283755486.1">
    <property type="nucleotide sequence ID" value="NZ_JAQOSP010000124.1"/>
</dbReference>
<protein>
    <submittedName>
        <fullName evidence="11">TRAP transporter small permease subunit</fullName>
    </submittedName>
</protein>
<gene>
    <name evidence="11" type="ORF">PMG71_20095</name>
</gene>
<dbReference type="Proteomes" id="UP001235303">
    <property type="component" value="Unassembled WGS sequence"/>
</dbReference>
<evidence type="ECO:0000256" key="1">
    <source>
        <dbReference type="ARBA" id="ARBA00004429"/>
    </source>
</evidence>
<feature type="transmembrane region" description="Helical" evidence="9">
    <location>
        <begin position="21"/>
        <end position="38"/>
    </location>
</feature>
<evidence type="ECO:0000256" key="6">
    <source>
        <dbReference type="ARBA" id="ARBA00022989"/>
    </source>
</evidence>
<accession>A0ABT7AXU9</accession>
<dbReference type="PANTHER" id="PTHR35011">
    <property type="entry name" value="2,3-DIKETO-L-GULONATE TRAP TRANSPORTER SMALL PERMEASE PROTEIN YIAM"/>
    <property type="match status" value="1"/>
</dbReference>
<feature type="transmembrane region" description="Helical" evidence="9">
    <location>
        <begin position="58"/>
        <end position="75"/>
    </location>
</feature>
<dbReference type="PANTHER" id="PTHR35011:SF4">
    <property type="entry name" value="SLL1102 PROTEIN"/>
    <property type="match status" value="1"/>
</dbReference>
<evidence type="ECO:0000313" key="12">
    <source>
        <dbReference type="Proteomes" id="UP001235303"/>
    </source>
</evidence>
<comment type="caution">
    <text evidence="11">The sequence shown here is derived from an EMBL/GenBank/DDBJ whole genome shotgun (WGS) entry which is preliminary data.</text>
</comment>
<keyword evidence="2" id="KW-0813">Transport</keyword>
<evidence type="ECO:0000259" key="10">
    <source>
        <dbReference type="Pfam" id="PF04290"/>
    </source>
</evidence>
<name>A0ABT7AXU9_9CYAN</name>
<keyword evidence="12" id="KW-1185">Reference proteome</keyword>
<organism evidence="11 12">
    <name type="scientific">Roseofilum acuticapitatum BLCC-M154</name>
    <dbReference type="NCBI Taxonomy" id="3022444"/>
    <lineage>
        <taxon>Bacteria</taxon>
        <taxon>Bacillati</taxon>
        <taxon>Cyanobacteriota</taxon>
        <taxon>Cyanophyceae</taxon>
        <taxon>Desertifilales</taxon>
        <taxon>Desertifilaceae</taxon>
        <taxon>Roseofilum</taxon>
        <taxon>Roseofilum acuticapitatum</taxon>
    </lineage>
</organism>
<sequence>MKFLLRLSGQIDRLNERIGTATYWLTLVMVGVGAWNVFGRYVGRAIGQNLSSNALLEIQWYLFDLIFLLGAAYTLKHNNHVRVDVMQSRLNPKQKAWIDFVGSLLFLIPFCTMIIFYSTGSVVNSWKLLENSPDPGGLIRYPIKTMILVSFGLLILQGVSEAIKNLNFVLNHSEKPDEISGDY</sequence>
<dbReference type="InterPro" id="IPR007387">
    <property type="entry name" value="TRAP_DctQ"/>
</dbReference>
<keyword evidence="5 9" id="KW-0812">Transmembrane</keyword>
<dbReference type="Pfam" id="PF04290">
    <property type="entry name" value="DctQ"/>
    <property type="match status" value="1"/>
</dbReference>
<keyword evidence="7 9" id="KW-0472">Membrane</keyword>
<keyword evidence="4" id="KW-0997">Cell inner membrane</keyword>
<comment type="subcellular location">
    <subcellularLocation>
        <location evidence="1">Cell inner membrane</location>
        <topology evidence="1">Multi-pass membrane protein</topology>
    </subcellularLocation>
</comment>
<evidence type="ECO:0000256" key="7">
    <source>
        <dbReference type="ARBA" id="ARBA00023136"/>
    </source>
</evidence>